<evidence type="ECO:0000313" key="1">
    <source>
        <dbReference type="EMBL" id="PCF54147.1"/>
    </source>
</evidence>
<dbReference type="AlphaFoldDB" id="A0A2A4GU36"/>
<reference evidence="1 2" key="1">
    <citation type="journal article" date="2017" name="PLoS ONE">
        <title>Development of a real-time PCR for detection of Staphylococcus pseudintermedius using a novel automated comparison of whole-genome sequences.</title>
        <authorList>
            <person name="Verstappen K.M."/>
            <person name="Huijbregts L."/>
            <person name="Spaninks M."/>
            <person name="Wagenaar J.A."/>
            <person name="Fluit A.C."/>
            <person name="Duim B."/>
        </authorList>
    </citation>
    <scope>NUCLEOTIDE SEQUENCE [LARGE SCALE GENOMIC DNA]</scope>
    <source>
        <strain evidence="1 2">215070706401-1</strain>
    </source>
</reference>
<name>A0A2A4GU36_9STAP</name>
<evidence type="ECO:0000313" key="2">
    <source>
        <dbReference type="Proteomes" id="UP000218335"/>
    </source>
</evidence>
<dbReference type="EMBL" id="MWUU01000018">
    <property type="protein sequence ID" value="PCF54147.1"/>
    <property type="molecule type" value="Genomic_DNA"/>
</dbReference>
<comment type="caution">
    <text evidence="1">The sequence shown here is derived from an EMBL/GenBank/DDBJ whole genome shotgun (WGS) entry which is preliminary data.</text>
</comment>
<organism evidence="1 2">
    <name type="scientific">Staphylococcus delphini</name>
    <dbReference type="NCBI Taxonomy" id="53344"/>
    <lineage>
        <taxon>Bacteria</taxon>
        <taxon>Bacillati</taxon>
        <taxon>Bacillota</taxon>
        <taxon>Bacilli</taxon>
        <taxon>Bacillales</taxon>
        <taxon>Staphylococcaceae</taxon>
        <taxon>Staphylococcus</taxon>
        <taxon>Staphylococcus intermedius group</taxon>
    </lineage>
</organism>
<proteinExistence type="predicted"/>
<protein>
    <submittedName>
        <fullName evidence="1">Uncharacterized protein</fullName>
    </submittedName>
</protein>
<gene>
    <name evidence="1" type="ORF">B5C08_11375</name>
</gene>
<dbReference type="Proteomes" id="UP000218335">
    <property type="component" value="Unassembled WGS sequence"/>
</dbReference>
<dbReference type="RefSeq" id="WP_096638167.1">
    <property type="nucleotide sequence ID" value="NZ_MWUU01000018.1"/>
</dbReference>
<accession>A0A2A4GU36</accession>
<sequence>MMLTITTINNKTYYAFYSTRYEYIVLNDLNNKKFIKVIDSNGHKNFLQTSVIENVEVDASKDALEKFEKRAKVSN</sequence>